<dbReference type="InterPro" id="IPR013783">
    <property type="entry name" value="Ig-like_fold"/>
</dbReference>
<feature type="compositionally biased region" description="Low complexity" evidence="1">
    <location>
        <begin position="236"/>
        <end position="249"/>
    </location>
</feature>
<keyword evidence="2" id="KW-0472">Membrane</keyword>
<dbReference type="Gene3D" id="2.60.40.10">
    <property type="entry name" value="Immunoglobulins"/>
    <property type="match status" value="1"/>
</dbReference>
<dbReference type="GeneTree" id="ENSGT00940000156392"/>
<feature type="transmembrane region" description="Helical" evidence="2">
    <location>
        <begin position="120"/>
        <end position="144"/>
    </location>
</feature>
<dbReference type="PROSITE" id="PS50835">
    <property type="entry name" value="IG_LIKE"/>
    <property type="match status" value="1"/>
</dbReference>
<protein>
    <recommendedName>
        <fullName evidence="3">Ig-like domain-containing protein</fullName>
    </recommendedName>
</protein>
<dbReference type="Ensembl" id="ENSPMRT00000028165.1">
    <property type="protein sequence ID" value="ENSPMRP00000026550.1"/>
    <property type="gene ID" value="ENSPMRG00000017165.1"/>
</dbReference>
<reference evidence="4 5" key="1">
    <citation type="journal article" date="2019" name="Proc. Natl. Acad. Sci. U.S.A.">
        <title>Regulatory changes in pterin and carotenoid genes underlie balanced color polymorphisms in the wall lizard.</title>
        <authorList>
            <person name="Andrade P."/>
            <person name="Pinho C."/>
            <person name="Perez I de Lanuza G."/>
            <person name="Afonso S."/>
            <person name="Brejcha J."/>
            <person name="Rubin C.J."/>
            <person name="Wallerman O."/>
            <person name="Pereira P."/>
            <person name="Sabatino S.J."/>
            <person name="Bellati A."/>
            <person name="Pellitteri-Rosa D."/>
            <person name="Bosakova Z."/>
            <person name="Bunikis I."/>
            <person name="Carretero M.A."/>
            <person name="Feiner N."/>
            <person name="Marsik P."/>
            <person name="Pauperio F."/>
            <person name="Salvi D."/>
            <person name="Soler L."/>
            <person name="While G.M."/>
            <person name="Uller T."/>
            <person name="Font E."/>
            <person name="Andersson L."/>
            <person name="Carneiro M."/>
        </authorList>
    </citation>
    <scope>NUCLEOTIDE SEQUENCE</scope>
</reference>
<dbReference type="InterPro" id="IPR003599">
    <property type="entry name" value="Ig_sub"/>
</dbReference>
<dbReference type="InterPro" id="IPR013098">
    <property type="entry name" value="Ig_I-set"/>
</dbReference>
<dbReference type="InterPro" id="IPR003598">
    <property type="entry name" value="Ig_sub2"/>
</dbReference>
<dbReference type="InterPro" id="IPR007110">
    <property type="entry name" value="Ig-like_dom"/>
</dbReference>
<keyword evidence="5" id="KW-1185">Reference proteome</keyword>
<dbReference type="InterPro" id="IPR042758">
    <property type="entry name" value="IGSF11"/>
</dbReference>
<dbReference type="PANTHER" id="PTHR44699:SF2">
    <property type="entry name" value="IMMUNOGLOBULIN SUPERFAMILY MEMBER 11-LIKE"/>
    <property type="match status" value="1"/>
</dbReference>
<keyword evidence="2" id="KW-1133">Transmembrane helix</keyword>
<dbReference type="InterPro" id="IPR036179">
    <property type="entry name" value="Ig-like_dom_sf"/>
</dbReference>
<dbReference type="SMART" id="SM00409">
    <property type="entry name" value="IG"/>
    <property type="match status" value="1"/>
</dbReference>
<evidence type="ECO:0000313" key="4">
    <source>
        <dbReference type="Ensembl" id="ENSPMRP00000026550.1"/>
    </source>
</evidence>
<reference evidence="4" key="2">
    <citation type="submission" date="2025-08" db="UniProtKB">
        <authorList>
            <consortium name="Ensembl"/>
        </authorList>
    </citation>
    <scope>IDENTIFICATION</scope>
</reference>
<sequence>MNPPDTATPNIGIIQLTVFVPPSRPRCSSDGDGEEGGSLQFSCTVDEGMPTPTFTWEKIPPDAQPLMMSYEDGKRALLTLQNLTTQASGLYRCTASNMLGSTSCVLELRVHVTSHGTTSLAVGISLMLTMGLVLMTLFALVLWLHHQSVEKQRELEQDNARKKHRTDSFTLGRLIVVKSPSGANPAASPITKPLWIFTSSTPNTTYAHREWRPEQGNLSQATLPGGPRQPWGRWRSNSLSEEQGSSSGSEEGKQPGPFPKPRGFLV</sequence>
<feature type="region of interest" description="Disordered" evidence="1">
    <location>
        <begin position="213"/>
        <end position="266"/>
    </location>
</feature>
<evidence type="ECO:0000256" key="2">
    <source>
        <dbReference type="SAM" id="Phobius"/>
    </source>
</evidence>
<dbReference type="Pfam" id="PF07679">
    <property type="entry name" value="I-set"/>
    <property type="match status" value="1"/>
</dbReference>
<proteinExistence type="predicted"/>
<reference evidence="4" key="3">
    <citation type="submission" date="2025-09" db="UniProtKB">
        <authorList>
            <consortium name="Ensembl"/>
        </authorList>
    </citation>
    <scope>IDENTIFICATION</scope>
</reference>
<evidence type="ECO:0000256" key="1">
    <source>
        <dbReference type="SAM" id="MobiDB-lite"/>
    </source>
</evidence>
<dbReference type="OMA" id="LMMSYED"/>
<accession>A0A670JRQ0</accession>
<evidence type="ECO:0000259" key="3">
    <source>
        <dbReference type="PROSITE" id="PS50835"/>
    </source>
</evidence>
<feature type="domain" description="Ig-like" evidence="3">
    <location>
        <begin position="9"/>
        <end position="111"/>
    </location>
</feature>
<dbReference type="PANTHER" id="PTHR44699">
    <property type="entry name" value="IMMUNOGLOBULIN SUPERFAMILY MEMBER 11"/>
    <property type="match status" value="1"/>
</dbReference>
<dbReference type="SUPFAM" id="SSF48726">
    <property type="entry name" value="Immunoglobulin"/>
    <property type="match status" value="1"/>
</dbReference>
<organism evidence="4 5">
    <name type="scientific">Podarcis muralis</name>
    <name type="common">Wall lizard</name>
    <name type="synonym">Lacerta muralis</name>
    <dbReference type="NCBI Taxonomy" id="64176"/>
    <lineage>
        <taxon>Eukaryota</taxon>
        <taxon>Metazoa</taxon>
        <taxon>Chordata</taxon>
        <taxon>Craniata</taxon>
        <taxon>Vertebrata</taxon>
        <taxon>Euteleostomi</taxon>
        <taxon>Lepidosauria</taxon>
        <taxon>Squamata</taxon>
        <taxon>Bifurcata</taxon>
        <taxon>Unidentata</taxon>
        <taxon>Episquamata</taxon>
        <taxon>Laterata</taxon>
        <taxon>Lacertibaenia</taxon>
        <taxon>Lacertidae</taxon>
        <taxon>Podarcis</taxon>
    </lineage>
</organism>
<dbReference type="AlphaFoldDB" id="A0A670JRQ0"/>
<name>A0A670JRQ0_PODMU</name>
<dbReference type="Proteomes" id="UP000472272">
    <property type="component" value="Chromosome 16"/>
</dbReference>
<keyword evidence="2" id="KW-0812">Transmembrane</keyword>
<dbReference type="SMART" id="SM00408">
    <property type="entry name" value="IGc2"/>
    <property type="match status" value="1"/>
</dbReference>
<evidence type="ECO:0000313" key="5">
    <source>
        <dbReference type="Proteomes" id="UP000472272"/>
    </source>
</evidence>